<reference evidence="3 4" key="1">
    <citation type="submission" date="2020-07" db="EMBL/GenBank/DDBJ databases">
        <title>Exploring microbial biodiversity for novel pathways involved in the catabolism of aromatic compounds derived from lignin.</title>
        <authorList>
            <person name="Elkins J."/>
        </authorList>
    </citation>
    <scope>NUCLEOTIDE SEQUENCE [LARGE SCALE GENOMIC DNA]</scope>
    <source>
        <strain evidence="1 4">H2C3B</strain>
        <strain evidence="2 3">H2C3C</strain>
    </source>
</reference>
<dbReference type="Proteomes" id="UP000540929">
    <property type="component" value="Unassembled WGS sequence"/>
</dbReference>
<dbReference type="EMBL" id="JACCAU010000001">
    <property type="protein sequence ID" value="NYH18494.1"/>
    <property type="molecule type" value="Genomic_DNA"/>
</dbReference>
<dbReference type="EMBL" id="JACCAS010000001">
    <property type="protein sequence ID" value="NYH22406.1"/>
    <property type="molecule type" value="Genomic_DNA"/>
</dbReference>
<dbReference type="Proteomes" id="UP000572540">
    <property type="component" value="Unassembled WGS sequence"/>
</dbReference>
<accession>A0A7Y9WCT6</accession>
<evidence type="ECO:0000313" key="4">
    <source>
        <dbReference type="Proteomes" id="UP000572540"/>
    </source>
</evidence>
<protein>
    <submittedName>
        <fullName evidence="1">Uncharacterized protein</fullName>
    </submittedName>
</protein>
<evidence type="ECO:0000313" key="2">
    <source>
        <dbReference type="EMBL" id="NYH22406.1"/>
    </source>
</evidence>
<organism evidence="1 4">
    <name type="scientific">Paraburkholderia bryophila</name>
    <dbReference type="NCBI Taxonomy" id="420952"/>
    <lineage>
        <taxon>Bacteria</taxon>
        <taxon>Pseudomonadati</taxon>
        <taxon>Pseudomonadota</taxon>
        <taxon>Betaproteobacteria</taxon>
        <taxon>Burkholderiales</taxon>
        <taxon>Burkholderiaceae</taxon>
        <taxon>Paraburkholderia</taxon>
    </lineage>
</organism>
<evidence type="ECO:0000313" key="1">
    <source>
        <dbReference type="EMBL" id="NYH18494.1"/>
    </source>
</evidence>
<keyword evidence="3" id="KW-1185">Reference proteome</keyword>
<sequence>MTTQDRLLEKYRSQSVGPTGGEMYIESEVALRIPADCEDADAAIIGVETFTITPGSTYSHLDGIADYSPSVQRTWGEYRRRCNKSAHEFMQEMLVQKGRNTYFSFVIIDSSEYENEPG</sequence>
<evidence type="ECO:0000313" key="3">
    <source>
        <dbReference type="Proteomes" id="UP000540929"/>
    </source>
</evidence>
<gene>
    <name evidence="2" type="ORF">GGD40_001885</name>
    <name evidence="1" type="ORF">GGD41_005722</name>
</gene>
<dbReference type="AlphaFoldDB" id="A0A7Y9WCT6"/>
<name>A0A7Y9WCT6_9BURK</name>
<proteinExistence type="predicted"/>
<dbReference type="RefSeq" id="WP_179706676.1">
    <property type="nucleotide sequence ID" value="NZ_JACCAS010000001.1"/>
</dbReference>
<comment type="caution">
    <text evidence="1">The sequence shown here is derived from an EMBL/GenBank/DDBJ whole genome shotgun (WGS) entry which is preliminary data.</text>
</comment>